<accession>A0AAN7P970</accession>
<evidence type="ECO:0000313" key="3">
    <source>
        <dbReference type="Proteomes" id="UP001353858"/>
    </source>
</evidence>
<feature type="coiled-coil region" evidence="1">
    <location>
        <begin position="212"/>
        <end position="246"/>
    </location>
</feature>
<gene>
    <name evidence="2" type="ORF">RN001_010257</name>
</gene>
<evidence type="ECO:0000256" key="1">
    <source>
        <dbReference type="SAM" id="Coils"/>
    </source>
</evidence>
<organism evidence="2 3">
    <name type="scientific">Aquatica leii</name>
    <dbReference type="NCBI Taxonomy" id="1421715"/>
    <lineage>
        <taxon>Eukaryota</taxon>
        <taxon>Metazoa</taxon>
        <taxon>Ecdysozoa</taxon>
        <taxon>Arthropoda</taxon>
        <taxon>Hexapoda</taxon>
        <taxon>Insecta</taxon>
        <taxon>Pterygota</taxon>
        <taxon>Neoptera</taxon>
        <taxon>Endopterygota</taxon>
        <taxon>Coleoptera</taxon>
        <taxon>Polyphaga</taxon>
        <taxon>Elateriformia</taxon>
        <taxon>Elateroidea</taxon>
        <taxon>Lampyridae</taxon>
        <taxon>Luciolinae</taxon>
        <taxon>Aquatica</taxon>
    </lineage>
</organism>
<keyword evidence="1" id="KW-0175">Coiled coil</keyword>
<proteinExistence type="predicted"/>
<dbReference type="AlphaFoldDB" id="A0AAN7P970"/>
<sequence>MSRRTILSRPRTRLYDSSYNIGESMYRPALDRLNRKYSGRPLSPPARKSSLPEGLLQRHERAFLDDDLANCRRRAEKHITGESFFDSRGARVDARELLDNFDEETISKIKSIRANKKVSLIDDVDMESTVSNINAKRFLDRTEKILDTVGIVKEPHVRAIIDEDDFSYRPIKNVSARKALADEDMITKRQSIRFSQHEASGSKDFAKWTAIKNEEDEKMENATSRAKQSKSRMDELDEEMEGMAQRQALREKKAARLRALINEVAEENDILPPVSARRALRLREHQEDIAF</sequence>
<reference evidence="3" key="1">
    <citation type="submission" date="2023-01" db="EMBL/GenBank/DDBJ databases">
        <title>Key to firefly adult light organ development and bioluminescence: homeobox transcription factors regulate luciferase expression and transportation to peroxisome.</title>
        <authorList>
            <person name="Fu X."/>
        </authorList>
    </citation>
    <scope>NUCLEOTIDE SEQUENCE [LARGE SCALE GENOMIC DNA]</scope>
</reference>
<name>A0AAN7P970_9COLE</name>
<dbReference type="Proteomes" id="UP001353858">
    <property type="component" value="Unassembled WGS sequence"/>
</dbReference>
<comment type="caution">
    <text evidence="2">The sequence shown here is derived from an EMBL/GenBank/DDBJ whole genome shotgun (WGS) entry which is preliminary data.</text>
</comment>
<evidence type="ECO:0000313" key="2">
    <source>
        <dbReference type="EMBL" id="KAK4877751.1"/>
    </source>
</evidence>
<dbReference type="EMBL" id="JARPUR010000004">
    <property type="protein sequence ID" value="KAK4877751.1"/>
    <property type="molecule type" value="Genomic_DNA"/>
</dbReference>
<keyword evidence="3" id="KW-1185">Reference proteome</keyword>
<protein>
    <submittedName>
        <fullName evidence="2">Uncharacterized protein</fullName>
    </submittedName>
</protein>